<protein>
    <submittedName>
        <fullName evidence="4">SNF2 family DNA or RNA helicase</fullName>
    </submittedName>
</protein>
<dbReference type="InterPro" id="IPR038718">
    <property type="entry name" value="SNF2-like_sf"/>
</dbReference>
<dbReference type="InterPro" id="IPR000330">
    <property type="entry name" value="SNF2_N"/>
</dbReference>
<dbReference type="Gene3D" id="3.40.50.10810">
    <property type="entry name" value="Tandem AAA-ATPase domain"/>
    <property type="match status" value="1"/>
</dbReference>
<dbReference type="SMART" id="SM00490">
    <property type="entry name" value="HELICc"/>
    <property type="match status" value="1"/>
</dbReference>
<dbReference type="PROSITE" id="PS51192">
    <property type="entry name" value="HELICASE_ATP_BIND_1"/>
    <property type="match status" value="1"/>
</dbReference>
<dbReference type="AlphaFoldDB" id="A0AA46DXI9"/>
<keyword evidence="4" id="KW-0347">Helicase</keyword>
<dbReference type="InterPro" id="IPR049730">
    <property type="entry name" value="SNF2/RAD54-like_C"/>
</dbReference>
<dbReference type="Pfam" id="PF00176">
    <property type="entry name" value="SNF2-rel_dom"/>
    <property type="match status" value="1"/>
</dbReference>
<dbReference type="Gene3D" id="3.40.50.300">
    <property type="entry name" value="P-loop containing nucleotide triphosphate hydrolases"/>
    <property type="match status" value="1"/>
</dbReference>
<evidence type="ECO:0000259" key="2">
    <source>
        <dbReference type="PROSITE" id="PS51192"/>
    </source>
</evidence>
<evidence type="ECO:0000313" key="4">
    <source>
        <dbReference type="EMBL" id="TDT68113.1"/>
    </source>
</evidence>
<dbReference type="PANTHER" id="PTHR10799">
    <property type="entry name" value="SNF2/RAD54 HELICASE FAMILY"/>
    <property type="match status" value="1"/>
</dbReference>
<dbReference type="PROSITE" id="PS51194">
    <property type="entry name" value="HELICASE_CTER"/>
    <property type="match status" value="1"/>
</dbReference>
<keyword evidence="4" id="KW-0547">Nucleotide-binding</keyword>
<evidence type="ECO:0000256" key="1">
    <source>
        <dbReference type="ARBA" id="ARBA00022801"/>
    </source>
</evidence>
<reference evidence="4 5" key="1">
    <citation type="submission" date="2019-03" db="EMBL/GenBank/DDBJ databases">
        <title>Genomic Encyclopedia of Type Strains, Phase IV (KMG-IV): sequencing the most valuable type-strain genomes for metagenomic binning, comparative biology and taxonomic classification.</title>
        <authorList>
            <person name="Goeker M."/>
        </authorList>
    </citation>
    <scope>NUCLEOTIDE SEQUENCE [LARGE SCALE GENOMIC DNA]</scope>
    <source>
        <strain evidence="4 5">DSM 100055</strain>
    </source>
</reference>
<keyword evidence="4" id="KW-0067">ATP-binding</keyword>
<dbReference type="CDD" id="cd18012">
    <property type="entry name" value="DEXQc_arch_SWI2_SNF2"/>
    <property type="match status" value="1"/>
</dbReference>
<keyword evidence="5" id="KW-1185">Reference proteome</keyword>
<dbReference type="Proteomes" id="UP000294678">
    <property type="component" value="Unassembled WGS sequence"/>
</dbReference>
<dbReference type="SMART" id="SM00487">
    <property type="entry name" value="DEXDc"/>
    <property type="match status" value="1"/>
</dbReference>
<dbReference type="SUPFAM" id="SSF52540">
    <property type="entry name" value="P-loop containing nucleoside triphosphate hydrolases"/>
    <property type="match status" value="2"/>
</dbReference>
<dbReference type="CDD" id="cd18793">
    <property type="entry name" value="SF2_C_SNF"/>
    <property type="match status" value="1"/>
</dbReference>
<dbReference type="InterPro" id="IPR027417">
    <property type="entry name" value="P-loop_NTPase"/>
</dbReference>
<dbReference type="GO" id="GO:0004386">
    <property type="term" value="F:helicase activity"/>
    <property type="evidence" value="ECO:0007669"/>
    <property type="project" value="UniProtKB-KW"/>
</dbReference>
<dbReference type="GO" id="GO:0016787">
    <property type="term" value="F:hydrolase activity"/>
    <property type="evidence" value="ECO:0007669"/>
    <property type="project" value="UniProtKB-KW"/>
</dbReference>
<dbReference type="Pfam" id="PF00271">
    <property type="entry name" value="Helicase_C"/>
    <property type="match status" value="1"/>
</dbReference>
<accession>A0AA46DXI9</accession>
<proteinExistence type="predicted"/>
<dbReference type="InterPro" id="IPR014001">
    <property type="entry name" value="Helicase_ATP-bd"/>
</dbReference>
<keyword evidence="1" id="KW-0378">Hydrolase</keyword>
<feature type="domain" description="Helicase C-terminal" evidence="3">
    <location>
        <begin position="753"/>
        <end position="909"/>
    </location>
</feature>
<sequence>MFDNLKKHDTATKNIVNKIFFKLSKDIEGYYISIVDEHNNYIENIDHHNFNKNTQDILDIIESIETENLFSISWENNDKKVYLNEHPFLLNLLKNSKILIDDNFNKLNFIDKIYDLTLVIKNNNTELTSTLYLNNNIKNFILITENCALFDNNLVFIKDIGENFENIQDLNSTFIYEEFEKFLTITYSYFNNIIIKYNNYSVENGPLITAKPLIIIEKIDKAKSLYLKLGTFIPNFDNNFIEEYNIKNIITVNDLEQKILIHDIEFFNISKELEYLLKIIVTYQRELKLKNGYFFDETLIILEEKLAREFISKELTNLLTKYQIIGTDKFKKYNIKNVKPKLITNLSHSIDFLEGDVSIQIENEIFSIFDLLSIYKKNSYITLSDGTNALINKNYIEKLERIFRKDKTKTKISFFDLPIIQDLIDEKILIDAFPKIKEIFEGFNKISSLDLQKPDINATLRSYQEYGYKWLVFLYNNNLNGCLADDMGLGKTIQTISLLSYIYPKSKKPTLIVMPKSLIYNWENEILKFNPNLYTKIYYGITRNLDNVLDAQIILTTYGTVRNDIKFLKEIDFEMIVLDESQNIKNVNSQITKAVTLLNADHKLALSGTPVENNLGELYSLFRFLNPNMFGSAEHFNNYYLLPIQRDNDKEIIKELKQKIYPFILRRTKKEVLKELPEKIEQTLFIEMNPKQKKLYEEQRDFYYTLIKEQINTKGFTKSKFFILQALNELRQIASVPENISNNAIKSSKREVLIENIKEAVSNNHKILIFSNFIKTIENICEDLKKENIKHLSMTGSTKNRQELVDEFQNNSNIKVFVMTLKTGGVGLNLTSADTIFIFDPWWNKTAEDQAIDRSHRMGQKNTVFSYKLISKGSIEEKILQLQYEKSKLFESLISDDSNSIKTLSKDDIDFILNT</sequence>
<gene>
    <name evidence="4" type="ORF">EV215_1834</name>
</gene>
<organism evidence="4 5">
    <name type="scientific">Hypnocyclicus thermotrophus</name>
    <dbReference type="NCBI Taxonomy" id="1627895"/>
    <lineage>
        <taxon>Bacteria</taxon>
        <taxon>Fusobacteriati</taxon>
        <taxon>Fusobacteriota</taxon>
        <taxon>Fusobacteriia</taxon>
        <taxon>Fusobacteriales</taxon>
        <taxon>Fusobacteriaceae</taxon>
        <taxon>Hypnocyclicus</taxon>
    </lineage>
</organism>
<evidence type="ECO:0000259" key="3">
    <source>
        <dbReference type="PROSITE" id="PS51194"/>
    </source>
</evidence>
<comment type="caution">
    <text evidence="4">The sequence shown here is derived from an EMBL/GenBank/DDBJ whole genome shotgun (WGS) entry which is preliminary data.</text>
</comment>
<feature type="domain" description="Helicase ATP-binding" evidence="2">
    <location>
        <begin position="472"/>
        <end position="628"/>
    </location>
</feature>
<dbReference type="GO" id="GO:0005524">
    <property type="term" value="F:ATP binding"/>
    <property type="evidence" value="ECO:0007669"/>
    <property type="project" value="InterPro"/>
</dbReference>
<evidence type="ECO:0000313" key="5">
    <source>
        <dbReference type="Proteomes" id="UP000294678"/>
    </source>
</evidence>
<name>A0AA46DXI9_9FUSO</name>
<dbReference type="RefSeq" id="WP_134113694.1">
    <property type="nucleotide sequence ID" value="NZ_SOBG01000008.1"/>
</dbReference>
<dbReference type="EMBL" id="SOBG01000008">
    <property type="protein sequence ID" value="TDT68113.1"/>
    <property type="molecule type" value="Genomic_DNA"/>
</dbReference>
<dbReference type="InterPro" id="IPR001650">
    <property type="entry name" value="Helicase_C-like"/>
</dbReference>